<accession>A0A517Z1U6</accession>
<dbReference type="KEGG" id="mri:Mal4_07430"/>
<name>A0A517Z1U6_9PLAN</name>
<evidence type="ECO:0000313" key="1">
    <source>
        <dbReference type="EMBL" id="QDU36457.1"/>
    </source>
</evidence>
<evidence type="ECO:0000313" key="2">
    <source>
        <dbReference type="Proteomes" id="UP000320496"/>
    </source>
</evidence>
<dbReference type="AlphaFoldDB" id="A0A517Z1U6"/>
<organism evidence="1 2">
    <name type="scientific">Maioricimonas rarisocia</name>
    <dbReference type="NCBI Taxonomy" id="2528026"/>
    <lineage>
        <taxon>Bacteria</taxon>
        <taxon>Pseudomonadati</taxon>
        <taxon>Planctomycetota</taxon>
        <taxon>Planctomycetia</taxon>
        <taxon>Planctomycetales</taxon>
        <taxon>Planctomycetaceae</taxon>
        <taxon>Maioricimonas</taxon>
    </lineage>
</organism>
<dbReference type="Proteomes" id="UP000320496">
    <property type="component" value="Chromosome"/>
</dbReference>
<protein>
    <recommendedName>
        <fullName evidence="3">RiboL-PSP-HEPN domain-containing protein</fullName>
    </recommendedName>
</protein>
<keyword evidence="2" id="KW-1185">Reference proteome</keyword>
<evidence type="ECO:0008006" key="3">
    <source>
        <dbReference type="Google" id="ProtNLM"/>
    </source>
</evidence>
<proteinExistence type="predicted"/>
<dbReference type="RefSeq" id="WP_145367117.1">
    <property type="nucleotide sequence ID" value="NZ_CP036275.1"/>
</dbReference>
<dbReference type="OrthoDB" id="1446119at2"/>
<sequence length="181" mass="19768">MFSSGAQNAELQPLSDRLTDNIARVHNLVSIYQKLAGSGAGRRSVGVTDVLRSAVVLLHASLEDFLRSLARVYLPNAAPHVIDSIPLKRSRGSGRGEKFLLGHLDEHRGKSVDEVIAESVDAYLERSNYNNSTEIARLLRNLGVDPKPLEHSFRHLDKNDAEAAPDCSSCGLHISNGPWPP</sequence>
<gene>
    <name evidence="1" type="ORF">Mal4_07430</name>
</gene>
<dbReference type="EMBL" id="CP036275">
    <property type="protein sequence ID" value="QDU36457.1"/>
    <property type="molecule type" value="Genomic_DNA"/>
</dbReference>
<reference evidence="1 2" key="1">
    <citation type="submission" date="2019-02" db="EMBL/GenBank/DDBJ databases">
        <title>Deep-cultivation of Planctomycetes and their phenomic and genomic characterization uncovers novel biology.</title>
        <authorList>
            <person name="Wiegand S."/>
            <person name="Jogler M."/>
            <person name="Boedeker C."/>
            <person name="Pinto D."/>
            <person name="Vollmers J."/>
            <person name="Rivas-Marin E."/>
            <person name="Kohn T."/>
            <person name="Peeters S.H."/>
            <person name="Heuer A."/>
            <person name="Rast P."/>
            <person name="Oberbeckmann S."/>
            <person name="Bunk B."/>
            <person name="Jeske O."/>
            <person name="Meyerdierks A."/>
            <person name="Storesund J.E."/>
            <person name="Kallscheuer N."/>
            <person name="Luecker S."/>
            <person name="Lage O.M."/>
            <person name="Pohl T."/>
            <person name="Merkel B.J."/>
            <person name="Hornburger P."/>
            <person name="Mueller R.-W."/>
            <person name="Bruemmer F."/>
            <person name="Labrenz M."/>
            <person name="Spormann A.M."/>
            <person name="Op den Camp H."/>
            <person name="Overmann J."/>
            <person name="Amann R."/>
            <person name="Jetten M.S.M."/>
            <person name="Mascher T."/>
            <person name="Medema M.H."/>
            <person name="Devos D.P."/>
            <person name="Kaster A.-K."/>
            <person name="Ovreas L."/>
            <person name="Rohde M."/>
            <person name="Galperin M.Y."/>
            <person name="Jogler C."/>
        </authorList>
    </citation>
    <scope>NUCLEOTIDE SEQUENCE [LARGE SCALE GENOMIC DNA]</scope>
    <source>
        <strain evidence="1 2">Mal4</strain>
    </source>
</reference>